<evidence type="ECO:0000256" key="3">
    <source>
        <dbReference type="ARBA" id="ARBA00022723"/>
    </source>
</evidence>
<dbReference type="GO" id="GO:0019363">
    <property type="term" value="P:pyridine nucleotide biosynthetic process"/>
    <property type="evidence" value="ECO:0007669"/>
    <property type="project" value="UniProtKB-KW"/>
</dbReference>
<comment type="similarity">
    <text evidence="1">Belongs to the isochorismatase family.</text>
</comment>
<dbReference type="EMBL" id="CP036526">
    <property type="protein sequence ID" value="QDT13173.1"/>
    <property type="molecule type" value="Genomic_DNA"/>
</dbReference>
<accession>A0A517P1E1</accession>
<keyword evidence="3" id="KW-0479">Metal-binding</keyword>
<feature type="domain" description="Isochorismatase-like" evidence="9">
    <location>
        <begin position="3"/>
        <end position="197"/>
    </location>
</feature>
<dbReference type="InterPro" id="IPR052347">
    <property type="entry name" value="Isochorismatase_Nicotinamidase"/>
</dbReference>
<protein>
    <recommendedName>
        <fullName evidence="8">Nicotinamidase</fullName>
        <ecNumber evidence="6">3.5.1.19</ecNumber>
    </recommendedName>
    <alternativeName>
        <fullName evidence="7">Nicotinamide deamidase</fullName>
    </alternativeName>
</protein>
<proteinExistence type="inferred from homology"/>
<dbReference type="EC" id="3.5.1.19" evidence="6"/>
<dbReference type="FunFam" id="3.40.50.850:FF:000006">
    <property type="entry name" value="Bifunctional pyrazinamidase/nicotinamidase"/>
    <property type="match status" value="1"/>
</dbReference>
<gene>
    <name evidence="10" type="ORF">K239x_51900</name>
</gene>
<dbReference type="RefSeq" id="WP_145420955.1">
    <property type="nucleotide sequence ID" value="NZ_CP036526.1"/>
</dbReference>
<dbReference type="NCBIfam" id="NF008623">
    <property type="entry name" value="PRK11609.1"/>
    <property type="match status" value="1"/>
</dbReference>
<evidence type="ECO:0000256" key="4">
    <source>
        <dbReference type="ARBA" id="ARBA00022801"/>
    </source>
</evidence>
<comment type="pathway">
    <text evidence="5">Cofactor biosynthesis; nicotinate biosynthesis; nicotinate from nicotinamide: step 1/1.</text>
</comment>
<evidence type="ECO:0000259" key="9">
    <source>
        <dbReference type="Pfam" id="PF00857"/>
    </source>
</evidence>
<sequence length="203" mass="21637">MHALLLIDLQNDFLPGGALAVKEGDAVIPVANRIMNLFDLVVATQDFHPADHGSFASQHPGVTVGDTFDLHGLPQVAWPDHCVQGTAGAQLSAELRRDAISHVVPKGTDPTVDSYSGFFDNGHKKATGLHALLQSKGVMELSIMGLATDYCVKFTVFDAIELGYLVRVVLQGCRGVDLQPGDVQQAIADMKRAGAELLPDALI</sequence>
<dbReference type="GO" id="GO:0046872">
    <property type="term" value="F:metal ion binding"/>
    <property type="evidence" value="ECO:0007669"/>
    <property type="project" value="UniProtKB-KW"/>
</dbReference>
<evidence type="ECO:0000256" key="1">
    <source>
        <dbReference type="ARBA" id="ARBA00006336"/>
    </source>
</evidence>
<keyword evidence="11" id="KW-1185">Reference proteome</keyword>
<evidence type="ECO:0000256" key="8">
    <source>
        <dbReference type="ARBA" id="ARBA00072277"/>
    </source>
</evidence>
<dbReference type="InterPro" id="IPR036380">
    <property type="entry name" value="Isochorismatase-like_sf"/>
</dbReference>
<evidence type="ECO:0000313" key="10">
    <source>
        <dbReference type="EMBL" id="QDT13173.1"/>
    </source>
</evidence>
<dbReference type="InterPro" id="IPR000868">
    <property type="entry name" value="Isochorismatase-like_dom"/>
</dbReference>
<evidence type="ECO:0000313" key="11">
    <source>
        <dbReference type="Proteomes" id="UP000319817"/>
    </source>
</evidence>
<name>A0A517P1E1_9BACT</name>
<keyword evidence="4" id="KW-0378">Hydrolase</keyword>
<evidence type="ECO:0000256" key="6">
    <source>
        <dbReference type="ARBA" id="ARBA00039017"/>
    </source>
</evidence>
<evidence type="ECO:0000256" key="5">
    <source>
        <dbReference type="ARBA" id="ARBA00037900"/>
    </source>
</evidence>
<dbReference type="PANTHER" id="PTHR11080">
    <property type="entry name" value="PYRAZINAMIDASE/NICOTINAMIDASE"/>
    <property type="match status" value="1"/>
</dbReference>
<dbReference type="Gene3D" id="3.40.50.850">
    <property type="entry name" value="Isochorismatase-like"/>
    <property type="match status" value="1"/>
</dbReference>
<dbReference type="AlphaFoldDB" id="A0A517P1E1"/>
<evidence type="ECO:0000256" key="7">
    <source>
        <dbReference type="ARBA" id="ARBA00043224"/>
    </source>
</evidence>
<evidence type="ECO:0000256" key="2">
    <source>
        <dbReference type="ARBA" id="ARBA00022642"/>
    </source>
</evidence>
<dbReference type="SUPFAM" id="SSF52499">
    <property type="entry name" value="Isochorismatase-like hydrolases"/>
    <property type="match status" value="1"/>
</dbReference>
<reference evidence="10 11" key="1">
    <citation type="submission" date="2019-02" db="EMBL/GenBank/DDBJ databases">
        <title>Deep-cultivation of Planctomycetes and their phenomic and genomic characterization uncovers novel biology.</title>
        <authorList>
            <person name="Wiegand S."/>
            <person name="Jogler M."/>
            <person name="Boedeker C."/>
            <person name="Pinto D."/>
            <person name="Vollmers J."/>
            <person name="Rivas-Marin E."/>
            <person name="Kohn T."/>
            <person name="Peeters S.H."/>
            <person name="Heuer A."/>
            <person name="Rast P."/>
            <person name="Oberbeckmann S."/>
            <person name="Bunk B."/>
            <person name="Jeske O."/>
            <person name="Meyerdierks A."/>
            <person name="Storesund J.E."/>
            <person name="Kallscheuer N."/>
            <person name="Luecker S."/>
            <person name="Lage O.M."/>
            <person name="Pohl T."/>
            <person name="Merkel B.J."/>
            <person name="Hornburger P."/>
            <person name="Mueller R.-W."/>
            <person name="Bruemmer F."/>
            <person name="Labrenz M."/>
            <person name="Spormann A.M."/>
            <person name="Op den Camp H."/>
            <person name="Overmann J."/>
            <person name="Amann R."/>
            <person name="Jetten M.S.M."/>
            <person name="Mascher T."/>
            <person name="Medema M.H."/>
            <person name="Devos D.P."/>
            <person name="Kaster A.-K."/>
            <person name="Ovreas L."/>
            <person name="Rohde M."/>
            <person name="Galperin M.Y."/>
            <person name="Jogler C."/>
        </authorList>
    </citation>
    <scope>NUCLEOTIDE SEQUENCE [LARGE SCALE GENOMIC DNA]</scope>
    <source>
        <strain evidence="10 11">K23_9</strain>
    </source>
</reference>
<dbReference type="GO" id="GO:0008936">
    <property type="term" value="F:nicotinamidase activity"/>
    <property type="evidence" value="ECO:0007669"/>
    <property type="project" value="UniProtKB-EC"/>
</dbReference>
<keyword evidence="2" id="KW-0662">Pyridine nucleotide biosynthesis</keyword>
<dbReference type="CDD" id="cd01011">
    <property type="entry name" value="nicotinamidase"/>
    <property type="match status" value="1"/>
</dbReference>
<dbReference type="Pfam" id="PF00857">
    <property type="entry name" value="Isochorismatase"/>
    <property type="match status" value="1"/>
</dbReference>
<organism evidence="10 11">
    <name type="scientific">Stieleria marina</name>
    <dbReference type="NCBI Taxonomy" id="1930275"/>
    <lineage>
        <taxon>Bacteria</taxon>
        <taxon>Pseudomonadati</taxon>
        <taxon>Planctomycetota</taxon>
        <taxon>Planctomycetia</taxon>
        <taxon>Pirellulales</taxon>
        <taxon>Pirellulaceae</taxon>
        <taxon>Stieleria</taxon>
    </lineage>
</organism>
<dbReference type="PANTHER" id="PTHR11080:SF2">
    <property type="entry name" value="LD05707P"/>
    <property type="match status" value="1"/>
</dbReference>
<dbReference type="OrthoDB" id="6111975at2"/>
<dbReference type="Proteomes" id="UP000319817">
    <property type="component" value="Chromosome"/>
</dbReference>